<dbReference type="PATRIC" id="fig|1411148.3.peg.1567"/>
<dbReference type="EMBL" id="AYUF01000481">
    <property type="protein sequence ID" value="ETK01498.1"/>
    <property type="molecule type" value="Genomic_DNA"/>
</dbReference>
<sequence length="38" mass="4377">MITPELQARIDKAREEIRSGNCTVIRSQEALNDYLDNL</sequence>
<organism evidence="1 2">
    <name type="scientific">Tannerella sp. oral taxon BU063 isolate Cell 2</name>
    <dbReference type="NCBI Taxonomy" id="1411148"/>
    <lineage>
        <taxon>Bacteria</taxon>
        <taxon>Pseudomonadati</taxon>
        <taxon>Bacteroidota</taxon>
        <taxon>Bacteroidia</taxon>
        <taxon>Bacteroidales</taxon>
        <taxon>Tannerellaceae</taxon>
        <taxon>Tannerella</taxon>
    </lineage>
</organism>
<evidence type="ECO:0000313" key="2">
    <source>
        <dbReference type="Proteomes" id="UP000018837"/>
    </source>
</evidence>
<comment type="caution">
    <text evidence="1">The sequence shown here is derived from an EMBL/GenBank/DDBJ whole genome shotgun (WGS) entry which is preliminary data.</text>
</comment>
<reference evidence="1 2" key="1">
    <citation type="submission" date="2013-11" db="EMBL/GenBank/DDBJ databases">
        <title>Single cell genomics of uncultured Tannerella BU063 (oral taxon 286).</title>
        <authorList>
            <person name="Beall C.J."/>
            <person name="Campbell A.G."/>
            <person name="Griffen A.L."/>
            <person name="Podar M."/>
            <person name="Leys E.J."/>
        </authorList>
    </citation>
    <scope>NUCLEOTIDE SEQUENCE [LARGE SCALE GENOMIC DNA]</scope>
    <source>
        <strain evidence="1">Cell 2</strain>
    </source>
</reference>
<name>W2C352_9BACT</name>
<evidence type="ECO:0000313" key="1">
    <source>
        <dbReference type="EMBL" id="ETK01498.1"/>
    </source>
</evidence>
<gene>
    <name evidence="1" type="ORF">N425_09815</name>
</gene>
<dbReference type="Proteomes" id="UP000018837">
    <property type="component" value="Unassembled WGS sequence"/>
</dbReference>
<accession>W2C352</accession>
<proteinExistence type="predicted"/>
<dbReference type="AlphaFoldDB" id="W2C352"/>
<protein>
    <submittedName>
        <fullName evidence="1">Uncharacterized protein</fullName>
    </submittedName>
</protein>